<reference evidence="1 2" key="1">
    <citation type="journal article" date="2016" name="Nat. Commun.">
        <title>Thousands of microbial genomes shed light on interconnected biogeochemical processes in an aquifer system.</title>
        <authorList>
            <person name="Anantharaman K."/>
            <person name="Brown C.T."/>
            <person name="Hug L.A."/>
            <person name="Sharon I."/>
            <person name="Castelle C.J."/>
            <person name="Probst A.J."/>
            <person name="Thomas B.C."/>
            <person name="Singh A."/>
            <person name="Wilkins M.J."/>
            <person name="Karaoz U."/>
            <person name="Brodie E.L."/>
            <person name="Williams K.H."/>
            <person name="Hubbard S.S."/>
            <person name="Banfield J.F."/>
        </authorList>
    </citation>
    <scope>NUCLEOTIDE SEQUENCE [LARGE SCALE GENOMIC DNA]</scope>
</reference>
<evidence type="ECO:0000313" key="2">
    <source>
        <dbReference type="Proteomes" id="UP000176626"/>
    </source>
</evidence>
<dbReference type="EMBL" id="MHJN01000034">
    <property type="protein sequence ID" value="OGY68245.1"/>
    <property type="molecule type" value="Genomic_DNA"/>
</dbReference>
<proteinExistence type="predicted"/>
<name>A0A1G1ZUW2_9BACT</name>
<accession>A0A1G1ZUW2</accession>
<dbReference type="Proteomes" id="UP000176626">
    <property type="component" value="Unassembled WGS sequence"/>
</dbReference>
<organism evidence="1 2">
    <name type="scientific">Candidatus Harrisonbacteria bacterium RIFOXYA1_FULL_48_8</name>
    <dbReference type="NCBI Taxonomy" id="1798411"/>
    <lineage>
        <taxon>Bacteria</taxon>
        <taxon>Candidatus Harrisoniibacteriota</taxon>
    </lineage>
</organism>
<evidence type="ECO:0000313" key="1">
    <source>
        <dbReference type="EMBL" id="OGY68245.1"/>
    </source>
</evidence>
<protein>
    <submittedName>
        <fullName evidence="1">Uncharacterized protein</fullName>
    </submittedName>
</protein>
<gene>
    <name evidence="1" type="ORF">A2214_00755</name>
</gene>
<comment type="caution">
    <text evidence="1">The sequence shown here is derived from an EMBL/GenBank/DDBJ whole genome shotgun (WGS) entry which is preliminary data.</text>
</comment>
<dbReference type="AlphaFoldDB" id="A0A1G1ZUW2"/>
<sequence>MEFNNQAPRKMFQGNWKCSKCSNPITELPFEPDPARLDKLLCRDCHRERVQSFRGPRFGGRE</sequence>